<keyword evidence="2 6" id="KW-0813">Transport</keyword>
<dbReference type="PANTHER" id="PTHR11706">
    <property type="entry name" value="SOLUTE CARRIER PROTEIN FAMILY 11 MEMBER"/>
    <property type="match status" value="1"/>
</dbReference>
<accession>A0A2R6Y3H3</accession>
<evidence type="ECO:0000256" key="5">
    <source>
        <dbReference type="ARBA" id="ARBA00023136"/>
    </source>
</evidence>
<dbReference type="GO" id="GO:0034755">
    <property type="term" value="P:iron ion transmembrane transport"/>
    <property type="evidence" value="ECO:0007669"/>
    <property type="project" value="TreeGrafter"/>
</dbReference>
<keyword evidence="6" id="KW-0406">Ion transport</keyword>
<comment type="function">
    <text evidence="6">H(+)-stimulated, divalent metal cation uptake system.</text>
</comment>
<evidence type="ECO:0000313" key="8">
    <source>
        <dbReference type="Proteomes" id="UP000244338"/>
    </source>
</evidence>
<comment type="similarity">
    <text evidence="6">Belongs to the NRAMP family.</text>
</comment>
<proteinExistence type="inferred from homology"/>
<feature type="transmembrane region" description="Helical" evidence="6">
    <location>
        <begin position="55"/>
        <end position="73"/>
    </location>
</feature>
<dbReference type="PANTHER" id="PTHR11706:SF33">
    <property type="entry name" value="NATURAL RESISTANCE-ASSOCIATED MACROPHAGE PROTEIN 2"/>
    <property type="match status" value="1"/>
</dbReference>
<keyword evidence="6" id="KW-1003">Cell membrane</keyword>
<feature type="transmembrane region" description="Helical" evidence="6">
    <location>
        <begin position="364"/>
        <end position="382"/>
    </location>
</feature>
<evidence type="ECO:0000256" key="4">
    <source>
        <dbReference type="ARBA" id="ARBA00022989"/>
    </source>
</evidence>
<dbReference type="NCBIfam" id="NF001923">
    <property type="entry name" value="PRK00701.1"/>
    <property type="match status" value="1"/>
</dbReference>
<sequence>MYDDKRRHVEAERALYEGRRGFRGLIPFLGPAFIASVAYIDPGNFATNIAAGSTYGYMLLWVVLGSNLMAILVQSLSAKLGIATGMNLPEVFRAQYGPVASFLMWIQGELIVIATDLAEFLGGALGLSLLFNLSLFDAALIVTVLSFLLLELQRRGVRALEAAITALVMVVVFAFVVEMFFSGVHVGPMLKGLFIPRFADGESVLLGAGILGATVMPHAIYLHSALVQKRVRIRHEEDKKKLYRLELIDIWLAMGIAGVINMSMLIVAAALFHQNGLIVTEIDDAARMLGELIGPVATLLFGLGLLAAGLSSSSVGILSGDVIMQGFIRRHIPIYLRRAVSIIPPLAIILSGISPTLALLLSQVFLSFGIAFALVPLIILTSQEKWMGALKNGPWTIGLAVVIAAIVIVLNAYIIYMAAHGVAIG</sequence>
<gene>
    <name evidence="6" type="primary">mntH</name>
    <name evidence="7" type="ORF">BSOLF_2055</name>
</gene>
<feature type="transmembrane region" description="Helical" evidence="6">
    <location>
        <begin position="204"/>
        <end position="227"/>
    </location>
</feature>
<keyword evidence="4 6" id="KW-1133">Transmembrane helix</keyword>
<dbReference type="NCBIfam" id="NF037982">
    <property type="entry name" value="Nramp_1"/>
    <property type="match status" value="1"/>
</dbReference>
<evidence type="ECO:0000256" key="1">
    <source>
        <dbReference type="ARBA" id="ARBA00004141"/>
    </source>
</evidence>
<feature type="transmembrane region" description="Helical" evidence="6">
    <location>
        <begin position="394"/>
        <end position="419"/>
    </location>
</feature>
<dbReference type="InterPro" id="IPR001046">
    <property type="entry name" value="NRAMP_fam"/>
</dbReference>
<feature type="transmembrane region" description="Helical" evidence="6">
    <location>
        <begin position="339"/>
        <end position="358"/>
    </location>
</feature>
<comment type="subcellular location">
    <subcellularLocation>
        <location evidence="6">Cell membrane</location>
        <topology evidence="6">Multi-pass membrane protein</topology>
    </subcellularLocation>
    <subcellularLocation>
        <location evidence="1">Membrane</location>
        <topology evidence="1">Multi-pass membrane protein</topology>
    </subcellularLocation>
</comment>
<dbReference type="GO" id="GO:0046872">
    <property type="term" value="F:metal ion binding"/>
    <property type="evidence" value="ECO:0007669"/>
    <property type="project" value="UniProtKB-UniRule"/>
</dbReference>
<dbReference type="PRINTS" id="PR00447">
    <property type="entry name" value="NATRESASSCMP"/>
</dbReference>
<dbReference type="GO" id="GO:0015086">
    <property type="term" value="F:cadmium ion transmembrane transporter activity"/>
    <property type="evidence" value="ECO:0007669"/>
    <property type="project" value="TreeGrafter"/>
</dbReference>
<protein>
    <recommendedName>
        <fullName evidence="6">Divalent metal cation transporter MntH</fullName>
    </recommendedName>
</protein>
<dbReference type="Proteomes" id="UP000244338">
    <property type="component" value="Unassembled WGS sequence"/>
</dbReference>
<feature type="transmembrane region" description="Helical" evidence="6">
    <location>
        <begin position="21"/>
        <end position="40"/>
    </location>
</feature>
<feature type="transmembrane region" description="Helical" evidence="6">
    <location>
        <begin position="120"/>
        <end position="150"/>
    </location>
</feature>
<evidence type="ECO:0000256" key="2">
    <source>
        <dbReference type="ARBA" id="ARBA00022448"/>
    </source>
</evidence>
<reference evidence="8" key="1">
    <citation type="journal article" date="2018" name="Sci. Rep.">
        <title>Lignite coal burning seam in the remote Altai Mountains harbors a hydrogen-driven thermophilic microbial community.</title>
        <authorList>
            <person name="Kadnikov V.V."/>
            <person name="Mardanov A.V."/>
            <person name="Ivasenko D.A."/>
            <person name="Antsiferov D.V."/>
            <person name="Beletsky A.V."/>
            <person name="Karnachuk O.V."/>
            <person name="Ravin N.V."/>
        </authorList>
    </citation>
    <scope>NUCLEOTIDE SEQUENCE [LARGE SCALE GENOMIC DNA]</scope>
</reference>
<keyword evidence="3 6" id="KW-0812">Transmembrane</keyword>
<feature type="transmembrane region" description="Helical" evidence="6">
    <location>
        <begin position="292"/>
        <end position="318"/>
    </location>
</feature>
<evidence type="ECO:0000256" key="6">
    <source>
        <dbReference type="HAMAP-Rule" id="MF_00221"/>
    </source>
</evidence>
<feature type="transmembrane region" description="Helical" evidence="6">
    <location>
        <begin position="162"/>
        <end position="184"/>
    </location>
</feature>
<dbReference type="GO" id="GO:0005886">
    <property type="term" value="C:plasma membrane"/>
    <property type="evidence" value="ECO:0007669"/>
    <property type="project" value="UniProtKB-SubCell"/>
</dbReference>
<dbReference type="Pfam" id="PF01566">
    <property type="entry name" value="Nramp"/>
    <property type="match status" value="1"/>
</dbReference>
<dbReference type="GO" id="GO:0015293">
    <property type="term" value="F:symporter activity"/>
    <property type="evidence" value="ECO:0007669"/>
    <property type="project" value="UniProtKB-UniRule"/>
</dbReference>
<feature type="transmembrane region" description="Helical" evidence="6">
    <location>
        <begin position="248"/>
        <end position="272"/>
    </location>
</feature>
<dbReference type="HAMAP" id="MF_00221">
    <property type="entry name" value="NRAMP"/>
    <property type="match status" value="1"/>
</dbReference>
<name>A0A2R6Y3H3_9BACL</name>
<keyword evidence="5 6" id="KW-0472">Membrane</keyword>
<dbReference type="EMBL" id="PEBX01000011">
    <property type="protein sequence ID" value="PTQ57185.1"/>
    <property type="molecule type" value="Genomic_DNA"/>
</dbReference>
<evidence type="ECO:0000313" key="7">
    <source>
        <dbReference type="EMBL" id="PTQ57185.1"/>
    </source>
</evidence>
<dbReference type="NCBIfam" id="TIGR01197">
    <property type="entry name" value="nramp"/>
    <property type="match status" value="1"/>
</dbReference>
<dbReference type="AlphaFoldDB" id="A0A2R6Y3H3"/>
<feature type="transmembrane region" description="Helical" evidence="6">
    <location>
        <begin position="94"/>
        <end position="114"/>
    </location>
</feature>
<evidence type="ECO:0000256" key="3">
    <source>
        <dbReference type="ARBA" id="ARBA00022692"/>
    </source>
</evidence>
<organism evidence="7 8">
    <name type="scientific">Candidatus Carbonibacillus altaicus</name>
    <dbReference type="NCBI Taxonomy" id="2163959"/>
    <lineage>
        <taxon>Bacteria</taxon>
        <taxon>Bacillati</taxon>
        <taxon>Bacillota</taxon>
        <taxon>Bacilli</taxon>
        <taxon>Bacillales</taxon>
        <taxon>Candidatus Carbonibacillus</taxon>
    </lineage>
</organism>
<comment type="caution">
    <text evidence="7">The sequence shown here is derived from an EMBL/GenBank/DDBJ whole genome shotgun (WGS) entry which is preliminary data.</text>
</comment>
<dbReference type="GO" id="GO:0005384">
    <property type="term" value="F:manganese ion transmembrane transporter activity"/>
    <property type="evidence" value="ECO:0007669"/>
    <property type="project" value="TreeGrafter"/>
</dbReference>
<keyword evidence="6" id="KW-0769">Symport</keyword>